<dbReference type="InterPro" id="IPR006101">
    <property type="entry name" value="Glyco_hydro_2"/>
</dbReference>
<gene>
    <name evidence="6" type="ORF">GRAN_1088</name>
</gene>
<dbReference type="InterPro" id="IPR013783">
    <property type="entry name" value="Ig-like_fold"/>
</dbReference>
<organism evidence="6 7">
    <name type="scientific">Granulicella sibirica</name>
    <dbReference type="NCBI Taxonomy" id="2479048"/>
    <lineage>
        <taxon>Bacteria</taxon>
        <taxon>Pseudomonadati</taxon>
        <taxon>Acidobacteriota</taxon>
        <taxon>Terriglobia</taxon>
        <taxon>Terriglobales</taxon>
        <taxon>Acidobacteriaceae</taxon>
        <taxon>Granulicella</taxon>
    </lineage>
</organism>
<dbReference type="GO" id="GO:0019391">
    <property type="term" value="P:glucuronoside catabolic process"/>
    <property type="evidence" value="ECO:0007669"/>
    <property type="project" value="TreeGrafter"/>
</dbReference>
<feature type="domain" description="Glycosyl hydrolases family 2 sugar binding" evidence="5">
    <location>
        <begin position="95"/>
        <end position="223"/>
    </location>
</feature>
<keyword evidence="2" id="KW-0378">Hydrolase</keyword>
<dbReference type="SUPFAM" id="SSF49303">
    <property type="entry name" value="beta-Galactosidase/glucuronidase domain"/>
    <property type="match status" value="1"/>
</dbReference>
<dbReference type="SUPFAM" id="SSF49785">
    <property type="entry name" value="Galactose-binding domain-like"/>
    <property type="match status" value="1"/>
</dbReference>
<dbReference type="InterPro" id="IPR017853">
    <property type="entry name" value="GH"/>
</dbReference>
<dbReference type="Proteomes" id="UP000289437">
    <property type="component" value="Unassembled WGS sequence"/>
</dbReference>
<dbReference type="OrthoDB" id="9762066at2"/>
<evidence type="ECO:0000259" key="4">
    <source>
        <dbReference type="Pfam" id="PF02836"/>
    </source>
</evidence>
<keyword evidence="7" id="KW-1185">Reference proteome</keyword>
<reference evidence="7" key="2">
    <citation type="submission" date="2019-02" db="EMBL/GenBank/DDBJ databases">
        <title>Granulicella sibirica sp. nov., a psychrotolerant acidobacterium isolated from an organic soil layer in forested tundra, West Siberia.</title>
        <authorList>
            <person name="Oshkin I.Y."/>
            <person name="Kulichevskaya I.S."/>
            <person name="Rijpstra W.I.C."/>
            <person name="Sinninghe Damste J.S."/>
            <person name="Rakitin A.L."/>
            <person name="Ravin N.V."/>
            <person name="Dedysh S.N."/>
        </authorList>
    </citation>
    <scope>NUCLEOTIDE SEQUENCE [LARGE SCALE GENOMIC DNA]</scope>
    <source>
        <strain evidence="7">AF10</strain>
    </source>
</reference>
<dbReference type="EMBL" id="RDSM01000001">
    <property type="protein sequence ID" value="RXH57778.1"/>
    <property type="molecule type" value="Genomic_DNA"/>
</dbReference>
<proteinExistence type="inferred from homology"/>
<comment type="similarity">
    <text evidence="1">Belongs to the glycosyl hydrolase 2 family.</text>
</comment>
<dbReference type="Gene3D" id="2.60.120.260">
    <property type="entry name" value="Galactose-binding domain-like"/>
    <property type="match status" value="1"/>
</dbReference>
<dbReference type="Pfam" id="PF02836">
    <property type="entry name" value="Glyco_hydro_2_C"/>
    <property type="match status" value="1"/>
</dbReference>
<dbReference type="InterPro" id="IPR006104">
    <property type="entry name" value="Glyco_hydro_2_N"/>
</dbReference>
<dbReference type="GO" id="GO:0004566">
    <property type="term" value="F:beta-glucuronidase activity"/>
    <property type="evidence" value="ECO:0007669"/>
    <property type="project" value="TreeGrafter"/>
</dbReference>
<dbReference type="GO" id="GO:0030246">
    <property type="term" value="F:carbohydrate binding"/>
    <property type="evidence" value="ECO:0007669"/>
    <property type="project" value="TreeGrafter"/>
</dbReference>
<dbReference type="PANTHER" id="PTHR10066">
    <property type="entry name" value="BETA-GLUCURONIDASE"/>
    <property type="match status" value="1"/>
</dbReference>
<dbReference type="Gene3D" id="3.20.20.80">
    <property type="entry name" value="Glycosidases"/>
    <property type="match status" value="1"/>
</dbReference>
<dbReference type="InterPro" id="IPR036156">
    <property type="entry name" value="Beta-gal/glucu_dom_sf"/>
</dbReference>
<dbReference type="InterPro" id="IPR008979">
    <property type="entry name" value="Galactose-bd-like_sf"/>
</dbReference>
<evidence type="ECO:0000256" key="3">
    <source>
        <dbReference type="ARBA" id="ARBA00023295"/>
    </source>
</evidence>
<dbReference type="PRINTS" id="PR00132">
    <property type="entry name" value="GLHYDRLASE2"/>
</dbReference>
<sequence length="621" mass="68875">MQSKVNGLVVGVVCALVSSGVVFGQDEARGSSAGPGVGKPSIVLVDVDRRQTTSLNGDWHIIADPYVAGLYDFHNHVIANGYFNDQVAEPGKNTLVEYNFAKSPTIKVPGDWNMQKEWLRLYEGPLWYEREFDYKPEAGHRAWLHIGAANYRSRMYVNGKEACEHEGGFTSFDCEVTDFVKPGENDAVIYVDDTRMADGIPTLKTDWYNYGGLTRDVSIITTPANFIDDFDLHLDRATRSVIEGYVHVEGASAGTKVSVTIPEAKLAFSGVTDADGKAAVSMPAKGLSLWAPGNPKLYKVTLKAGADSLEDDMGFRTIETQGTHILLNGKPIVLHGICIHAEAPYRGGRVNTDQDVATLFGWVQDLGANFVRLAHYPHDMRMERAADKLGILVWSEVPVYWALHFEDEAVFKKSQGQLSEEIRRDRDKASVILWSIANETPSTEARTTFLTRSANYVHGLDPTRLVTAALLVRGEGNTKIIDDPLGKALDVIGFNEYIGWYEKTPEAMDQTDWKIAYDKPLIVSEFGGDAKAGLHGGEHERWTEEYQANIFRHQIAMLNRIPSLRGTTPWILMDFRSPVRQLPGIQDGFNRKGLISDQGEKKEAFGILQKAYKSDGLGKAE</sequence>
<keyword evidence="3" id="KW-0326">Glycosidase</keyword>
<protein>
    <submittedName>
        <fullName evidence="6">Beta-galactosidase</fullName>
    </submittedName>
</protein>
<dbReference type="Gene3D" id="2.60.40.10">
    <property type="entry name" value="Immunoglobulins"/>
    <property type="match status" value="1"/>
</dbReference>
<evidence type="ECO:0000313" key="6">
    <source>
        <dbReference type="EMBL" id="RXH57778.1"/>
    </source>
</evidence>
<reference evidence="6 7" key="1">
    <citation type="submission" date="2018-11" db="EMBL/GenBank/DDBJ databases">
        <authorList>
            <person name="Mardanov A.V."/>
            <person name="Ravin N.V."/>
            <person name="Dedysh S.N."/>
        </authorList>
    </citation>
    <scope>NUCLEOTIDE SEQUENCE [LARGE SCALE GENOMIC DNA]</scope>
    <source>
        <strain evidence="6 7">AF10</strain>
    </source>
</reference>
<name>A0A4Q0T6P3_9BACT</name>
<dbReference type="RefSeq" id="WP_128911891.1">
    <property type="nucleotide sequence ID" value="NZ_RDSM01000001.1"/>
</dbReference>
<accession>A0A4Q0T6P3</accession>
<dbReference type="Pfam" id="PF02837">
    <property type="entry name" value="Glyco_hydro_2_N"/>
    <property type="match status" value="1"/>
</dbReference>
<feature type="domain" description="Glycoside hydrolase family 2 catalytic" evidence="4">
    <location>
        <begin position="320"/>
        <end position="612"/>
    </location>
</feature>
<evidence type="ECO:0000256" key="1">
    <source>
        <dbReference type="ARBA" id="ARBA00007401"/>
    </source>
</evidence>
<evidence type="ECO:0000313" key="7">
    <source>
        <dbReference type="Proteomes" id="UP000289437"/>
    </source>
</evidence>
<dbReference type="SUPFAM" id="SSF51445">
    <property type="entry name" value="(Trans)glycosidases"/>
    <property type="match status" value="1"/>
</dbReference>
<dbReference type="InterPro" id="IPR006103">
    <property type="entry name" value="Glyco_hydro_2_cat"/>
</dbReference>
<comment type="caution">
    <text evidence="6">The sequence shown here is derived from an EMBL/GenBank/DDBJ whole genome shotgun (WGS) entry which is preliminary data.</text>
</comment>
<evidence type="ECO:0000256" key="2">
    <source>
        <dbReference type="ARBA" id="ARBA00022801"/>
    </source>
</evidence>
<dbReference type="PANTHER" id="PTHR10066:SF67">
    <property type="entry name" value="BETA-GLUCURONIDASE"/>
    <property type="match status" value="1"/>
</dbReference>
<evidence type="ECO:0000259" key="5">
    <source>
        <dbReference type="Pfam" id="PF02837"/>
    </source>
</evidence>
<dbReference type="AlphaFoldDB" id="A0A4Q0T6P3"/>
<dbReference type="GO" id="GO:0005975">
    <property type="term" value="P:carbohydrate metabolic process"/>
    <property type="evidence" value="ECO:0007669"/>
    <property type="project" value="InterPro"/>
</dbReference>